<keyword evidence="2" id="KW-0677">Repeat</keyword>
<evidence type="ECO:0000256" key="1">
    <source>
        <dbReference type="ARBA" id="ARBA00022441"/>
    </source>
</evidence>
<proteinExistence type="predicted"/>
<dbReference type="SUPFAM" id="SSF117281">
    <property type="entry name" value="Kelch motif"/>
    <property type="match status" value="1"/>
</dbReference>
<protein>
    <recommendedName>
        <fullName evidence="4">BTB domain-containing protein</fullName>
    </recommendedName>
</protein>
<evidence type="ECO:0000313" key="5">
    <source>
        <dbReference type="EMBL" id="KAA0164151.1"/>
    </source>
</evidence>
<dbReference type="InterPro" id="IPR015915">
    <property type="entry name" value="Kelch-typ_b-propeller"/>
</dbReference>
<feature type="compositionally biased region" description="Acidic residues" evidence="3">
    <location>
        <begin position="1043"/>
        <end position="1056"/>
    </location>
</feature>
<dbReference type="Pfam" id="PF00651">
    <property type="entry name" value="BTB"/>
    <property type="match status" value="1"/>
</dbReference>
<feature type="domain" description="BTB" evidence="4">
    <location>
        <begin position="1318"/>
        <end position="1388"/>
    </location>
</feature>
<feature type="region of interest" description="Disordered" evidence="3">
    <location>
        <begin position="1034"/>
        <end position="1056"/>
    </location>
</feature>
<feature type="region of interest" description="Disordered" evidence="3">
    <location>
        <begin position="1270"/>
        <end position="1291"/>
    </location>
</feature>
<dbReference type="Proteomes" id="UP000324907">
    <property type="component" value="Unassembled WGS sequence"/>
</dbReference>
<name>A0A5A8DJX8_CAFRO</name>
<dbReference type="SUPFAM" id="SSF54695">
    <property type="entry name" value="POZ domain"/>
    <property type="match status" value="1"/>
</dbReference>
<keyword evidence="1" id="KW-0880">Kelch repeat</keyword>
<dbReference type="SMART" id="SM00225">
    <property type="entry name" value="BTB"/>
    <property type="match status" value="1"/>
</dbReference>
<organism evidence="5 6">
    <name type="scientific">Cafeteria roenbergensis</name>
    <name type="common">Marine flagellate</name>
    <dbReference type="NCBI Taxonomy" id="33653"/>
    <lineage>
        <taxon>Eukaryota</taxon>
        <taxon>Sar</taxon>
        <taxon>Stramenopiles</taxon>
        <taxon>Bigyra</taxon>
        <taxon>Opalozoa</taxon>
        <taxon>Bicosoecida</taxon>
        <taxon>Cafeteriaceae</taxon>
        <taxon>Cafeteria</taxon>
    </lineage>
</organism>
<gene>
    <name evidence="5" type="ORF">FNF28_03964</name>
</gene>
<dbReference type="InterPro" id="IPR000210">
    <property type="entry name" value="BTB/POZ_dom"/>
</dbReference>
<dbReference type="PROSITE" id="PS50097">
    <property type="entry name" value="BTB"/>
    <property type="match status" value="1"/>
</dbReference>
<sequence length="1484" mass="152662">MVGGCRFLDSAFLSVAGTPRTWSIATTRKTPPPPVLAWRARARRLMDLSAIEAEVARLFPALAADSSGLEFAACVLADICMAGDHVAVTDVASVLTPMLEGEDESGTLAASAELLGRLVTMPGADVATAKPAGPPPVAEHREPVAAATAAAATAASSAARAPQPSSSAGASAAAAGSAAAGPGGRWEEAASAGAAGGAPAAPEAASLGFPALTRCQSVTEFRTPALEEELRLASDVCSAGDAVFSRKQDELLVEFPIKVYVSRLPPGAVPPPSSSSKPAKKPFRAHVAVASLALLATEPPSDRRTPDSCRFAVRRNVRIAVNAKIGMSNVEASAAAIAMTRSETAQRAQRAADGVARAIHGDVLELVANSGTAGWLADVVALVEGRMQQLKEQVAGPGLGKSGLMKRDWGDAPKSVAPPLIMQAAQVPTAHSTLHYSVGGAGFAFGGSNFVHGGDAIYPMWPRLLLMDSVSELKRCASALAALCLPHGGHVPAASLPAIEPFKTMLAKGVTFRQLLGKDGRCLDRKRIGRVFASVGAMRDDEQLLQAEANLTVLARFQVREPTAALMAMVPAAGGRYTWAVVPTKGESDRYSSAPALSEHAVVPMGPNSAIVIGEKAVWRLRLVRARHERSGWQASWRRIGTVETGVRGAAAVRVPGSQAVCLVGSASADVPFLRVLTWHFDMPALAAKPNFEDFETIRNPSASTAGNLLLVFGGAKGASHSACNDLHVIDMNRWMPVDVILADNSAPAPLGRWSHAAGCFLGAGGLCLAVYGGTAGSRVSGELLLGDMRVAELAGLAMDDSGCATSVQVCWREALLKDETVRASFRCAGLARAPAKTFVPLRSSAASLTQGRLVMFGGMGATPHGELPLPGFVAARFAPLRTTFAVRVGFTPVKIAASSYVRDLAVLLADALGKQSGDGAGSEAPDRAAPTEEETATSGVLPEVELQPEEGPVVRVHAAILFAAAPSLRAAMLEACSRRSSRIRFTPVTDEASGETHNQLIVTPVLDETGGAVPLPELSGDYFVASTANSGTGTGAGGGAGGEDEDEAGGGGDEDAAAAGELLRLADWTALEGGPLVVPVDAEGSAVKRVVEFMYTRGGKVRSSDTSSVTIACEQLDLAPAEALSAAEELGWRWTGKAVPGAKDVNVAWAADEHGHCVATDLRLFKAAAAAEALQRASFVEAGAVPKAGDRTLRRSLGALLSGKPLTRLQAAVAHCRADEPAKGGATAPGDDAASGRGSASARAAPAAAAATATATAIATATAASAAASGAGGRGRGVDGDEEAGSTEAAERAAELAYERSLRALLPKWGDFWTLGADAAVRIGEGVLVPCHRSVLAARSVFFRGAFACGMSEAEDGVLSVGLDGLPAAAGLSLLAYLYSDAAPADVDPDLAVPLIRLATLHVLPRLRTRCEQAILEGFDFSDPESLAGLWEFVHCLGSAPRLLDVVISGMHAFPSSIIIESAESIGVSPSLMPALRKSCKRL</sequence>
<dbReference type="Gene3D" id="3.30.710.10">
    <property type="entry name" value="Potassium Channel Kv1.1, Chain A"/>
    <property type="match status" value="1"/>
</dbReference>
<dbReference type="PANTHER" id="PTHR33472:SF28">
    <property type="entry name" value="BROMO AND FHA DOMAIN-CONTAINING PROTEIN DDB_G0267958"/>
    <property type="match status" value="1"/>
</dbReference>
<feature type="region of interest" description="Disordered" evidence="3">
    <location>
        <begin position="175"/>
        <end position="200"/>
    </location>
</feature>
<dbReference type="Gene3D" id="2.120.10.80">
    <property type="entry name" value="Kelch-type beta propeller"/>
    <property type="match status" value="1"/>
</dbReference>
<feature type="region of interest" description="Disordered" evidence="3">
    <location>
        <begin position="916"/>
        <end position="942"/>
    </location>
</feature>
<comment type="caution">
    <text evidence="5">The sequence shown here is derived from an EMBL/GenBank/DDBJ whole genome shotgun (WGS) entry which is preliminary data.</text>
</comment>
<feature type="region of interest" description="Disordered" evidence="3">
    <location>
        <begin position="126"/>
        <end position="149"/>
    </location>
</feature>
<feature type="compositionally biased region" description="Low complexity" evidence="3">
    <location>
        <begin position="189"/>
        <end position="200"/>
    </location>
</feature>
<evidence type="ECO:0000313" key="6">
    <source>
        <dbReference type="Proteomes" id="UP000324907"/>
    </source>
</evidence>
<dbReference type="EMBL" id="VLTL01000059">
    <property type="protein sequence ID" value="KAA0164151.1"/>
    <property type="molecule type" value="Genomic_DNA"/>
</dbReference>
<evidence type="ECO:0000256" key="3">
    <source>
        <dbReference type="SAM" id="MobiDB-lite"/>
    </source>
</evidence>
<dbReference type="CDD" id="cd18186">
    <property type="entry name" value="BTB_POZ_ZBTB_KLHL-like"/>
    <property type="match status" value="1"/>
</dbReference>
<accession>A0A5A8DJX8</accession>
<dbReference type="PANTHER" id="PTHR33472">
    <property type="entry name" value="OS01G0106600 PROTEIN"/>
    <property type="match status" value="1"/>
</dbReference>
<reference evidence="5 6" key="1">
    <citation type="submission" date="2019-07" db="EMBL/GenBank/DDBJ databases">
        <title>Genomes of Cafeteria roenbergensis.</title>
        <authorList>
            <person name="Fischer M.G."/>
            <person name="Hackl T."/>
            <person name="Roman M."/>
        </authorList>
    </citation>
    <scope>NUCLEOTIDE SEQUENCE [LARGE SCALE GENOMIC DNA]</scope>
    <source>
        <strain evidence="5 6">RCC970-E3</strain>
    </source>
</reference>
<dbReference type="InterPro" id="IPR011333">
    <property type="entry name" value="SKP1/BTB/POZ_sf"/>
</dbReference>
<feature type="region of interest" description="Disordered" evidence="3">
    <location>
        <begin position="1221"/>
        <end position="1240"/>
    </location>
</feature>
<evidence type="ECO:0000256" key="2">
    <source>
        <dbReference type="ARBA" id="ARBA00022737"/>
    </source>
</evidence>
<evidence type="ECO:0000259" key="4">
    <source>
        <dbReference type="PROSITE" id="PS50097"/>
    </source>
</evidence>